<dbReference type="Gramene" id="Aco014606.1.mrna1">
    <property type="protein sequence ID" value="Aco014606.1.mrna1"/>
    <property type="gene ID" value="Aco014606.1.path1"/>
</dbReference>
<feature type="compositionally biased region" description="Polar residues" evidence="1">
    <location>
        <begin position="447"/>
        <end position="457"/>
    </location>
</feature>
<evidence type="ECO:0000313" key="3">
    <source>
        <dbReference type="Proteomes" id="UP000092600"/>
    </source>
</evidence>
<feature type="compositionally biased region" description="Polar residues" evidence="1">
    <location>
        <begin position="465"/>
        <end position="474"/>
    </location>
</feature>
<feature type="region of interest" description="Disordered" evidence="1">
    <location>
        <begin position="309"/>
        <end position="333"/>
    </location>
</feature>
<name>A0A199UIR1_ANACO</name>
<dbReference type="PANTHER" id="PTHR33443:SF35">
    <property type="entry name" value="VQ DOMAIN-CONTAINING PROTEIN"/>
    <property type="match status" value="1"/>
</dbReference>
<dbReference type="Proteomes" id="UP000092600">
    <property type="component" value="Unassembled WGS sequence"/>
</dbReference>
<proteinExistence type="predicted"/>
<dbReference type="InterPro" id="IPR053234">
    <property type="entry name" value="RPM1_Interactor"/>
</dbReference>
<dbReference type="OrthoDB" id="266020at2759"/>
<reference evidence="5" key="2">
    <citation type="submission" date="2025-04" db="UniProtKB">
        <authorList>
            <consortium name="RefSeq"/>
        </authorList>
    </citation>
    <scope>IDENTIFICATION</scope>
    <source>
        <tissue evidence="5">Leaf</tissue>
    </source>
</reference>
<dbReference type="PANTHER" id="PTHR33443">
    <property type="entry name" value="ZGC:112980"/>
    <property type="match status" value="1"/>
</dbReference>
<evidence type="ECO:0000313" key="2">
    <source>
        <dbReference type="EMBL" id="OAY64591.1"/>
    </source>
</evidence>
<dbReference type="AlphaFoldDB" id="A0A199UIR1"/>
<feature type="region of interest" description="Disordered" evidence="1">
    <location>
        <begin position="1"/>
        <end position="20"/>
    </location>
</feature>
<dbReference type="Proteomes" id="UP000515123">
    <property type="component" value="Linkage group 8"/>
</dbReference>
<evidence type="ECO:0000256" key="1">
    <source>
        <dbReference type="SAM" id="MobiDB-lite"/>
    </source>
</evidence>
<keyword evidence="4" id="KW-1185">Reference proteome</keyword>
<evidence type="ECO:0000313" key="5">
    <source>
        <dbReference type="RefSeq" id="XP_020094174.1"/>
    </source>
</evidence>
<accession>A0A199UIR1</accession>
<organism evidence="2 3">
    <name type="scientific">Ananas comosus</name>
    <name type="common">Pineapple</name>
    <name type="synonym">Ananas ananas</name>
    <dbReference type="NCBI Taxonomy" id="4615"/>
    <lineage>
        <taxon>Eukaryota</taxon>
        <taxon>Viridiplantae</taxon>
        <taxon>Streptophyta</taxon>
        <taxon>Embryophyta</taxon>
        <taxon>Tracheophyta</taxon>
        <taxon>Spermatophyta</taxon>
        <taxon>Magnoliopsida</taxon>
        <taxon>Liliopsida</taxon>
        <taxon>Poales</taxon>
        <taxon>Bromeliaceae</taxon>
        <taxon>Bromelioideae</taxon>
        <taxon>Ananas</taxon>
    </lineage>
</organism>
<feature type="compositionally biased region" description="Pro residues" evidence="1">
    <location>
        <begin position="213"/>
        <end position="226"/>
    </location>
</feature>
<dbReference type="GeneID" id="109714138"/>
<feature type="region of interest" description="Disordered" evidence="1">
    <location>
        <begin position="410"/>
        <end position="435"/>
    </location>
</feature>
<sequence length="487" mass="52784">MVPQSPNMVSAPDVVDISSDEEDCGFGWISDLLDGVGEESEGFDDVMVVDDLSAPPVVLPRRNPKSGRSRKGGEREGSDDECQVLDSDPSNPVSVVDDGRGSDELLIVGEKGPLACRDFPHPRHSCANFPFSSTSHEKHCNMCHCYVCDSLAPCSYWGNGSSSSDHCHSNDKDESWKSLRQSFKRKKYSAPQPPNLQNGPPPVAQSMQHPPQLRQPPPMLRPPPFSQPNIVRPCSTTVATATITPSTNSIGQRQSPCPLIISCNGQRSVQTPGKTYTLSPKTLCARREKGTPGALSAQLMYSRTRFKRSGTAPPVISNIATGRSHPPQVTSRGTRFPQVSIKRMSSILQRSQSQPVRSAESSSNMIQLTTPNETHSTTVPSPRTQCSPVSLADLSTKSWEDILASVAPEHGVSISPQPSLTNKGQEMNIFGPDSPDTVNLNSLDVDNWLSPTSVQNGESHRQENPQRSTIQSSDPMIGSLLASLEEI</sequence>
<feature type="compositionally biased region" description="Pro residues" evidence="1">
    <location>
        <begin position="191"/>
        <end position="203"/>
    </location>
</feature>
<feature type="region of interest" description="Disordered" evidence="1">
    <location>
        <begin position="182"/>
        <end position="230"/>
    </location>
</feature>
<feature type="region of interest" description="Disordered" evidence="1">
    <location>
        <begin position="54"/>
        <end position="99"/>
    </location>
</feature>
<protein>
    <submittedName>
        <fullName evidence="5">Pollen-specific leucine-rich repeat extensin-like protein 2</fullName>
    </submittedName>
</protein>
<feature type="compositionally biased region" description="Polar residues" evidence="1">
    <location>
        <begin position="414"/>
        <end position="425"/>
    </location>
</feature>
<dbReference type="EMBL" id="LSRQ01007777">
    <property type="protein sequence ID" value="OAY64591.1"/>
    <property type="molecule type" value="Genomic_DNA"/>
</dbReference>
<gene>
    <name evidence="5" type="primary">LOC109714138</name>
    <name evidence="2" type="ORF">ACMD2_01951</name>
</gene>
<reference evidence="2 3" key="1">
    <citation type="journal article" date="2016" name="DNA Res.">
        <title>The draft genome of MD-2 pineapple using hybrid error correction of long reads.</title>
        <authorList>
            <person name="Redwan R.M."/>
            <person name="Saidin A."/>
            <person name="Kumar S.V."/>
        </authorList>
    </citation>
    <scope>NUCLEOTIDE SEQUENCE [LARGE SCALE GENOMIC DNA]</scope>
    <source>
        <strain evidence="3">cv. MD2</strain>
        <tissue evidence="2">Leaf</tissue>
    </source>
</reference>
<feature type="region of interest" description="Disordered" evidence="1">
    <location>
        <begin position="447"/>
        <end position="477"/>
    </location>
</feature>
<dbReference type="RefSeq" id="XP_020094174.1">
    <property type="nucleotide sequence ID" value="XM_020238585.1"/>
</dbReference>
<evidence type="ECO:0000313" key="4">
    <source>
        <dbReference type="Proteomes" id="UP000515123"/>
    </source>
</evidence>